<keyword evidence="2" id="KW-0169">Cobalamin biosynthesis</keyword>
<evidence type="ECO:0000313" key="5">
    <source>
        <dbReference type="EMBL" id="BBC38346.1"/>
    </source>
</evidence>
<protein>
    <recommendedName>
        <fullName evidence="7">Precorrin-6A reductase</fullName>
    </recommendedName>
</protein>
<feature type="compositionally biased region" description="Basic and acidic residues" evidence="4">
    <location>
        <begin position="59"/>
        <end position="75"/>
    </location>
</feature>
<evidence type="ECO:0000256" key="4">
    <source>
        <dbReference type="SAM" id="MobiDB-lite"/>
    </source>
</evidence>
<comment type="pathway">
    <text evidence="1">Cofactor biosynthesis; adenosylcobalamin biosynthesis.</text>
</comment>
<dbReference type="PANTHER" id="PTHR36925:SF1">
    <property type="entry name" value="COBALT-PRECORRIN-6A REDUCTASE"/>
    <property type="match status" value="1"/>
</dbReference>
<sequence>MPQAGVLELGTTTTLDFTTAASALHAAAPVHRAAASTRPASALRPADLGRPGLTLNPAETRRPADPSHVTAHERTRTPMHVLILGGTTEARRLAELLHGTPGLTLTSSLAGRVASPRLPPGEVRVGGFGGTEGLAGWLREHKVGLLIDATHPFAGTMSFHAARAAATAHVPLLALRRPGWAPVEGDVWHDVASLEEAADLLPTLGRRVFLTTGRMGLAAFSDLEELWFLVRSVDAPEAPHPPRMEVLLDRGPFTLDGERELLRRHRVDVVVTKDSGGAATAPKLTAAREAGTPVVVVRRPPVPEGVPVVAHPEAAARWIEERLPAR</sequence>
<evidence type="ECO:0000256" key="1">
    <source>
        <dbReference type="ARBA" id="ARBA00004953"/>
    </source>
</evidence>
<accession>A0ABM7FKC6</accession>
<evidence type="ECO:0008006" key="7">
    <source>
        <dbReference type="Google" id="ProtNLM"/>
    </source>
</evidence>
<gene>
    <name evidence="5" type="ORF">SGFS_096400</name>
</gene>
<dbReference type="Pfam" id="PF02571">
    <property type="entry name" value="CbiJ"/>
    <property type="match status" value="1"/>
</dbReference>
<organism evidence="5 6">
    <name type="scientific">Streptomyces graminofaciens</name>
    <dbReference type="NCBI Taxonomy" id="68212"/>
    <lineage>
        <taxon>Bacteria</taxon>
        <taxon>Bacillati</taxon>
        <taxon>Actinomycetota</taxon>
        <taxon>Actinomycetes</taxon>
        <taxon>Kitasatosporales</taxon>
        <taxon>Streptomycetaceae</taxon>
        <taxon>Streptomyces</taxon>
    </lineage>
</organism>
<proteinExistence type="predicted"/>
<reference evidence="5 6" key="2">
    <citation type="journal article" date="2023" name="ChemBioChem">
        <title>Acyltransferase Domain Exchange between Two Independent Type I Polyketide Synthases in the Same Producer Strain of Macrolide Antibiotics.</title>
        <authorList>
            <person name="Kudo F."/>
            <person name="Kishikawa K."/>
            <person name="Tsuboi K."/>
            <person name="Kido T."/>
            <person name="Usui T."/>
            <person name="Hashimoto J."/>
            <person name="Shin-Ya K."/>
            <person name="Miyanaga A."/>
            <person name="Eguchi T."/>
        </authorList>
    </citation>
    <scope>NUCLEOTIDE SEQUENCE [LARGE SCALE GENOMIC DNA]</scope>
    <source>
        <strain evidence="5 6">A-8890</strain>
    </source>
</reference>
<dbReference type="PROSITE" id="PS51014">
    <property type="entry name" value="COBK_CBIJ"/>
    <property type="match status" value="1"/>
</dbReference>
<keyword evidence="3" id="KW-0560">Oxidoreductase</keyword>
<dbReference type="PANTHER" id="PTHR36925">
    <property type="entry name" value="COBALT-PRECORRIN-6A REDUCTASE"/>
    <property type="match status" value="1"/>
</dbReference>
<evidence type="ECO:0000256" key="3">
    <source>
        <dbReference type="ARBA" id="ARBA00023002"/>
    </source>
</evidence>
<dbReference type="EMBL" id="AP018448">
    <property type="protein sequence ID" value="BBC38346.1"/>
    <property type="molecule type" value="Genomic_DNA"/>
</dbReference>
<dbReference type="NCBIfam" id="TIGR00715">
    <property type="entry name" value="precor6x_red"/>
    <property type="match status" value="1"/>
</dbReference>
<evidence type="ECO:0000256" key="2">
    <source>
        <dbReference type="ARBA" id="ARBA00022573"/>
    </source>
</evidence>
<reference evidence="5 6" key="1">
    <citation type="journal article" date="2010" name="ChemBioChem">
        <title>Cloning and characterization of the biosynthetic gene cluster of 16-membered macrolide antibiotic FD-891: involvement of a dual functional cytochrome P450 monooxygenase catalyzing epoxidation and hydroxylation.</title>
        <authorList>
            <person name="Kudo F."/>
            <person name="Motegi A."/>
            <person name="Mizoue K."/>
            <person name="Eguchi T."/>
        </authorList>
    </citation>
    <scope>NUCLEOTIDE SEQUENCE [LARGE SCALE GENOMIC DNA]</scope>
    <source>
        <strain evidence="5 6">A-8890</strain>
    </source>
</reference>
<dbReference type="Gene3D" id="3.40.50.2300">
    <property type="match status" value="1"/>
</dbReference>
<feature type="region of interest" description="Disordered" evidence="4">
    <location>
        <begin position="34"/>
        <end position="75"/>
    </location>
</feature>
<dbReference type="InterPro" id="IPR003723">
    <property type="entry name" value="Precorrin-6x_reduct"/>
</dbReference>
<name>A0ABM7FKC6_9ACTN</name>
<keyword evidence="6" id="KW-1185">Reference proteome</keyword>
<evidence type="ECO:0000313" key="6">
    <source>
        <dbReference type="Proteomes" id="UP001321542"/>
    </source>
</evidence>
<dbReference type="NCBIfam" id="NF005968">
    <property type="entry name" value="PRK08057.1-2"/>
    <property type="match status" value="1"/>
</dbReference>
<dbReference type="Proteomes" id="UP001321542">
    <property type="component" value="Chromosome"/>
</dbReference>